<dbReference type="GO" id="GO:0016987">
    <property type="term" value="F:sigma factor activity"/>
    <property type="evidence" value="ECO:0007669"/>
    <property type="project" value="UniProtKB-KW"/>
</dbReference>
<dbReference type="Pfam" id="PF08281">
    <property type="entry name" value="Sigma70_r4_2"/>
    <property type="match status" value="1"/>
</dbReference>
<dbReference type="InterPro" id="IPR036388">
    <property type="entry name" value="WH-like_DNA-bd_sf"/>
</dbReference>
<accession>A0A2X0Y6G7</accession>
<organism evidence="8 10">
    <name type="scientific">Lysinibacillus capsici</name>
    <dbReference type="NCBI Taxonomy" id="2115968"/>
    <lineage>
        <taxon>Bacteria</taxon>
        <taxon>Bacillati</taxon>
        <taxon>Bacillota</taxon>
        <taxon>Bacilli</taxon>
        <taxon>Bacillales</taxon>
        <taxon>Bacillaceae</taxon>
        <taxon>Lysinibacillus</taxon>
    </lineage>
</organism>
<dbReference type="Proteomes" id="UP000251431">
    <property type="component" value="Unassembled WGS sequence"/>
</dbReference>
<dbReference type="SUPFAM" id="SSF88946">
    <property type="entry name" value="Sigma2 domain of RNA polymerase sigma factors"/>
    <property type="match status" value="1"/>
</dbReference>
<evidence type="ECO:0000313" key="10">
    <source>
        <dbReference type="Proteomes" id="UP000251431"/>
    </source>
</evidence>
<evidence type="ECO:0000313" key="8">
    <source>
        <dbReference type="EMBL" id="SPT98060.1"/>
    </source>
</evidence>
<evidence type="ECO:0000259" key="7">
    <source>
        <dbReference type="Pfam" id="PF08281"/>
    </source>
</evidence>
<protein>
    <submittedName>
        <fullName evidence="8">RNA polymerase sigma factor SigW</fullName>
    </submittedName>
    <submittedName>
        <fullName evidence="9">Sigma-70 family RNA polymerase sigma factor</fullName>
    </submittedName>
</protein>
<dbReference type="InterPro" id="IPR007627">
    <property type="entry name" value="RNA_pol_sigma70_r2"/>
</dbReference>
<gene>
    <name evidence="8" type="primary">sigW_3</name>
    <name evidence="8" type="ORF">NCTC7582_01437</name>
    <name evidence="9" type="ORF">QBO96_14840</name>
</gene>
<dbReference type="RefSeq" id="WP_054548847.1">
    <property type="nucleotide sequence ID" value="NZ_CANLUV010000003.1"/>
</dbReference>
<dbReference type="Pfam" id="PF04542">
    <property type="entry name" value="Sigma70_r2"/>
    <property type="match status" value="1"/>
</dbReference>
<dbReference type="SUPFAM" id="SSF88659">
    <property type="entry name" value="Sigma3 and sigma4 domains of RNA polymerase sigma factors"/>
    <property type="match status" value="1"/>
</dbReference>
<keyword evidence="3" id="KW-0731">Sigma factor</keyword>
<evidence type="ECO:0000256" key="3">
    <source>
        <dbReference type="ARBA" id="ARBA00023082"/>
    </source>
</evidence>
<dbReference type="PANTHER" id="PTHR43133:SF8">
    <property type="entry name" value="RNA POLYMERASE SIGMA FACTOR HI_1459-RELATED"/>
    <property type="match status" value="1"/>
</dbReference>
<evidence type="ECO:0000256" key="2">
    <source>
        <dbReference type="ARBA" id="ARBA00023015"/>
    </source>
</evidence>
<feature type="domain" description="RNA polymerase sigma factor 70 region 4 type 2" evidence="7">
    <location>
        <begin position="124"/>
        <end position="174"/>
    </location>
</feature>
<dbReference type="InterPro" id="IPR013324">
    <property type="entry name" value="RNA_pol_sigma_r3/r4-like"/>
</dbReference>
<name>A0A2X0Y6G7_9BACI</name>
<dbReference type="EMBL" id="UAQE01000001">
    <property type="protein sequence ID" value="SPT98060.1"/>
    <property type="molecule type" value="Genomic_DNA"/>
</dbReference>
<dbReference type="EMBL" id="CP122283">
    <property type="protein sequence ID" value="WGF37021.1"/>
    <property type="molecule type" value="Genomic_DNA"/>
</dbReference>
<dbReference type="InterPro" id="IPR039425">
    <property type="entry name" value="RNA_pol_sigma-70-like"/>
</dbReference>
<evidence type="ECO:0000256" key="1">
    <source>
        <dbReference type="ARBA" id="ARBA00010641"/>
    </source>
</evidence>
<dbReference type="Proteomes" id="UP001244564">
    <property type="component" value="Chromosome"/>
</dbReference>
<dbReference type="PANTHER" id="PTHR43133">
    <property type="entry name" value="RNA POLYMERASE ECF-TYPE SIGMA FACTO"/>
    <property type="match status" value="1"/>
</dbReference>
<reference evidence="8 10" key="1">
    <citation type="submission" date="2018-06" db="EMBL/GenBank/DDBJ databases">
        <authorList>
            <consortium name="Pathogen Informatics"/>
            <person name="Doyle S."/>
        </authorList>
    </citation>
    <scope>NUCLEOTIDE SEQUENCE [LARGE SCALE GENOMIC DNA]</scope>
    <source>
        <strain evidence="8 10">NCTC7582</strain>
    </source>
</reference>
<evidence type="ECO:0000256" key="5">
    <source>
        <dbReference type="ARBA" id="ARBA00023163"/>
    </source>
</evidence>
<evidence type="ECO:0000256" key="4">
    <source>
        <dbReference type="ARBA" id="ARBA00023125"/>
    </source>
</evidence>
<dbReference type="NCBIfam" id="TIGR02937">
    <property type="entry name" value="sigma70-ECF"/>
    <property type="match status" value="1"/>
</dbReference>
<comment type="similarity">
    <text evidence="1">Belongs to the sigma-70 factor family. ECF subfamily.</text>
</comment>
<dbReference type="GO" id="GO:0003677">
    <property type="term" value="F:DNA binding"/>
    <property type="evidence" value="ECO:0007669"/>
    <property type="project" value="UniProtKB-KW"/>
</dbReference>
<dbReference type="Gene3D" id="1.10.1740.10">
    <property type="match status" value="1"/>
</dbReference>
<dbReference type="GO" id="GO:0006352">
    <property type="term" value="P:DNA-templated transcription initiation"/>
    <property type="evidence" value="ECO:0007669"/>
    <property type="project" value="InterPro"/>
</dbReference>
<keyword evidence="2" id="KW-0805">Transcription regulation</keyword>
<dbReference type="AlphaFoldDB" id="A0A2X0Y6G7"/>
<proteinExistence type="inferred from homology"/>
<dbReference type="InterPro" id="IPR013325">
    <property type="entry name" value="RNA_pol_sigma_r2"/>
</dbReference>
<evidence type="ECO:0000259" key="6">
    <source>
        <dbReference type="Pfam" id="PF04542"/>
    </source>
</evidence>
<evidence type="ECO:0000313" key="9">
    <source>
        <dbReference type="EMBL" id="WGF37021.1"/>
    </source>
</evidence>
<reference evidence="9 11" key="2">
    <citation type="submission" date="2023-04" db="EMBL/GenBank/DDBJ databases">
        <title>Genomic of Lysinibacillus capsici TSBLM.</title>
        <authorList>
            <person name="Hu X.S."/>
            <person name="Yu C.H."/>
        </authorList>
    </citation>
    <scope>NUCLEOTIDE SEQUENCE [LARGE SCALE GENOMIC DNA]</scope>
    <source>
        <strain evidence="9 11">TSBLM</strain>
    </source>
</reference>
<dbReference type="InterPro" id="IPR014284">
    <property type="entry name" value="RNA_pol_sigma-70_dom"/>
</dbReference>
<keyword evidence="5" id="KW-0804">Transcription</keyword>
<keyword evidence="4" id="KW-0238">DNA-binding</keyword>
<feature type="domain" description="RNA polymerase sigma-70 region 2" evidence="6">
    <location>
        <begin position="32"/>
        <end position="82"/>
    </location>
</feature>
<dbReference type="Gene3D" id="1.10.10.10">
    <property type="entry name" value="Winged helix-like DNA-binding domain superfamily/Winged helix DNA-binding domain"/>
    <property type="match status" value="1"/>
</dbReference>
<evidence type="ECO:0000313" key="11">
    <source>
        <dbReference type="Proteomes" id="UP001244564"/>
    </source>
</evidence>
<keyword evidence="11" id="KW-1185">Reference proteome</keyword>
<dbReference type="InterPro" id="IPR013249">
    <property type="entry name" value="RNA_pol_sigma70_r4_t2"/>
</dbReference>
<sequence>MDDEKIVALYIQRSQQAILETRKKYGAYCRVIARRILANLRDVEECENDAYLAAWNTIPPQIPRKLSIFLGRIIRNIALDKHSYNTAKKRNNEFEVILTELEECLASSHTVETSYEAGELAQYISQFLYTLDEQSRNIFIQRYWYSYSIKDISLHFQMSSSKVKSNLFRTRNKLRFYLESEGLYI</sequence>